<dbReference type="InterPro" id="IPR038109">
    <property type="entry name" value="DNA_bind_recomb_sf"/>
</dbReference>
<keyword evidence="4" id="KW-1185">Reference proteome</keyword>
<evidence type="ECO:0000313" key="4">
    <source>
        <dbReference type="Proteomes" id="UP000001349"/>
    </source>
</evidence>
<dbReference type="Pfam" id="PF07508">
    <property type="entry name" value="Recombinase"/>
    <property type="match status" value="1"/>
</dbReference>
<dbReference type="PANTHER" id="PTHR30461">
    <property type="entry name" value="DNA-INVERTASE FROM LAMBDOID PROPHAGE"/>
    <property type="match status" value="1"/>
</dbReference>
<dbReference type="EMBL" id="CP001348">
    <property type="protein sequence ID" value="ACL74810.1"/>
    <property type="molecule type" value="Genomic_DNA"/>
</dbReference>
<dbReference type="Pfam" id="PF13408">
    <property type="entry name" value="Zn_ribbon_recom"/>
    <property type="match status" value="1"/>
</dbReference>
<dbReference type="GO" id="GO:0003677">
    <property type="term" value="F:DNA binding"/>
    <property type="evidence" value="ECO:0007669"/>
    <property type="project" value="InterPro"/>
</dbReference>
<feature type="domain" description="Resolvase/invertase-type recombinase catalytic" evidence="1">
    <location>
        <begin position="4"/>
        <end position="152"/>
    </location>
</feature>
<dbReference type="InterPro" id="IPR025827">
    <property type="entry name" value="Zn_ribbon_recom_dom"/>
</dbReference>
<dbReference type="Proteomes" id="UP000001349">
    <property type="component" value="Chromosome"/>
</dbReference>
<dbReference type="RefSeq" id="WP_012634872.1">
    <property type="nucleotide sequence ID" value="NC_011898.1"/>
</dbReference>
<proteinExistence type="predicted"/>
<organism evidence="3 4">
    <name type="scientific">Ruminiclostridium cellulolyticum (strain ATCC 35319 / DSM 5812 / JCM 6584 / H10)</name>
    <name type="common">Clostridium cellulolyticum</name>
    <dbReference type="NCBI Taxonomy" id="394503"/>
    <lineage>
        <taxon>Bacteria</taxon>
        <taxon>Bacillati</taxon>
        <taxon>Bacillota</taxon>
        <taxon>Clostridia</taxon>
        <taxon>Eubacteriales</taxon>
        <taxon>Oscillospiraceae</taxon>
        <taxon>Ruminiclostridium</taxon>
    </lineage>
</organism>
<feature type="domain" description="Recombinase" evidence="2">
    <location>
        <begin position="159"/>
        <end position="286"/>
    </location>
</feature>
<gene>
    <name evidence="3" type="ordered locus">Ccel_0427</name>
</gene>
<evidence type="ECO:0000259" key="1">
    <source>
        <dbReference type="PROSITE" id="PS51736"/>
    </source>
</evidence>
<dbReference type="SUPFAM" id="SSF53041">
    <property type="entry name" value="Resolvase-like"/>
    <property type="match status" value="1"/>
</dbReference>
<dbReference type="InterPro" id="IPR011109">
    <property type="entry name" value="DNA_bind_recombinase_dom"/>
</dbReference>
<evidence type="ECO:0000259" key="2">
    <source>
        <dbReference type="PROSITE" id="PS51737"/>
    </source>
</evidence>
<dbReference type="SMART" id="SM00857">
    <property type="entry name" value="Resolvase"/>
    <property type="match status" value="1"/>
</dbReference>
<dbReference type="eggNOG" id="COG1961">
    <property type="taxonomic scope" value="Bacteria"/>
</dbReference>
<dbReference type="KEGG" id="cce:Ccel_0427"/>
<dbReference type="CDD" id="cd00338">
    <property type="entry name" value="Ser_Recombinase"/>
    <property type="match status" value="1"/>
</dbReference>
<dbReference type="Gene3D" id="3.90.1750.20">
    <property type="entry name" value="Putative Large Serine Recombinase, Chain B, Domain 2"/>
    <property type="match status" value="1"/>
</dbReference>
<dbReference type="HOGENOM" id="CLU_010686_0_5_9"/>
<dbReference type="GO" id="GO:0000150">
    <property type="term" value="F:DNA strand exchange activity"/>
    <property type="evidence" value="ECO:0007669"/>
    <property type="project" value="InterPro"/>
</dbReference>
<dbReference type="PANTHER" id="PTHR30461:SF23">
    <property type="entry name" value="DNA RECOMBINASE-RELATED"/>
    <property type="match status" value="1"/>
</dbReference>
<dbReference type="OrthoDB" id="1938647at2"/>
<name>B8I5Z3_RUMCH</name>
<dbReference type="AlphaFoldDB" id="B8I5Z3"/>
<accession>B8I5Z3</accession>
<protein>
    <submittedName>
        <fullName evidence="3">Resolvase domain protein</fullName>
    </submittedName>
</protein>
<dbReference type="Pfam" id="PF00239">
    <property type="entry name" value="Resolvase"/>
    <property type="match status" value="1"/>
</dbReference>
<evidence type="ECO:0000313" key="3">
    <source>
        <dbReference type="EMBL" id="ACL74810.1"/>
    </source>
</evidence>
<dbReference type="InterPro" id="IPR036162">
    <property type="entry name" value="Resolvase-like_N_sf"/>
</dbReference>
<dbReference type="InterPro" id="IPR050639">
    <property type="entry name" value="SSR_resolvase"/>
</dbReference>
<dbReference type="Gene3D" id="3.40.50.1390">
    <property type="entry name" value="Resolvase, N-terminal catalytic domain"/>
    <property type="match status" value="1"/>
</dbReference>
<reference evidence="3 4" key="1">
    <citation type="submission" date="2009-01" db="EMBL/GenBank/DDBJ databases">
        <title>Complete sequence of Clostridium cellulolyticum H10.</title>
        <authorList>
            <consortium name="US DOE Joint Genome Institute"/>
            <person name="Lucas S."/>
            <person name="Copeland A."/>
            <person name="Lapidus A."/>
            <person name="Glavina del Rio T."/>
            <person name="Dalin E."/>
            <person name="Tice H."/>
            <person name="Bruce D."/>
            <person name="Goodwin L."/>
            <person name="Pitluck S."/>
            <person name="Chertkov O."/>
            <person name="Saunders E."/>
            <person name="Brettin T."/>
            <person name="Detter J.C."/>
            <person name="Han C."/>
            <person name="Larimer F."/>
            <person name="Land M."/>
            <person name="Hauser L."/>
            <person name="Kyrpides N."/>
            <person name="Ivanova N."/>
            <person name="Zhou J."/>
            <person name="Richardson P."/>
        </authorList>
    </citation>
    <scope>NUCLEOTIDE SEQUENCE [LARGE SCALE GENOMIC DNA]</scope>
    <source>
        <strain evidence="4">ATCC 35319 / DSM 5812 / JCM 6584 / H10</strain>
    </source>
</reference>
<dbReference type="STRING" id="394503.Ccel_0427"/>
<sequence length="534" mass="62344">MKIKVGAYCRVSTEKDDQVNSLQSQKKYFEEYIRNRPDWEFVDIYADEGISGTQAENRIEFQRMISDAKYKRLDLILTKEISRFARNTKISIDYTRMLKELGVGVIFISDNINTLDGDGELRLTIMSAIAQDESRKTSERVKWGQKRRMEQGVVFGRELFGYNLYKGTLTVNEEEAEIVRLIFRKYTIEGKGTHVIARELYEDNIQSKSYKNRWSNTVILRLLKNEKYVGDLAQKKTITPNYLNHKKKYNRGEEEIVYIKNHHTPIIPRELWDATQEQIIQRSASKEQKSKYSNRYWCSGKLLCGECGSNFVGRSKKLENGQVYKVWKCSRAKSYGSLKIDVNGNQVGCNNKSINHIVLGKIVKNVLYSINSNKEKIISELVSEIRKLNKLTNIKSTDSFTRKIKDLNRKKQEVINLMIEGSISKDDMVLMNKRYDLEINKVKTDIKNIEEINLINSRNADKLHIYLDRINSLVNQREENDSDEVFKLTVKKVILYKNNILELYFTCIPEPIKLKYKSKGKNGNYSVEYSFMDN</sequence>
<dbReference type="InterPro" id="IPR006119">
    <property type="entry name" value="Resolv_N"/>
</dbReference>
<dbReference type="PROSITE" id="PS51737">
    <property type="entry name" value="RECOMBINASE_DNA_BIND"/>
    <property type="match status" value="1"/>
</dbReference>
<dbReference type="PROSITE" id="PS51736">
    <property type="entry name" value="RECOMBINASES_3"/>
    <property type="match status" value="1"/>
</dbReference>